<dbReference type="Pfam" id="PF04075">
    <property type="entry name" value="F420H2_quin_red"/>
    <property type="match status" value="1"/>
</dbReference>
<accession>A0A2T0LYF1</accession>
<protein>
    <submittedName>
        <fullName evidence="1">Deazaflavin-dependent oxidoreductase (Nitroreductase family)</fullName>
    </submittedName>
</protein>
<name>A0A2T0LYF1_9PSEU</name>
<evidence type="ECO:0000313" key="2">
    <source>
        <dbReference type="Proteomes" id="UP000238362"/>
    </source>
</evidence>
<dbReference type="InterPro" id="IPR004378">
    <property type="entry name" value="F420H2_quin_Rdtase"/>
</dbReference>
<proteinExistence type="predicted"/>
<reference evidence="1 2" key="1">
    <citation type="submission" date="2018-03" db="EMBL/GenBank/DDBJ databases">
        <title>Genomic Encyclopedia of Type Strains, Phase III (KMG-III): the genomes of soil and plant-associated and newly described type strains.</title>
        <authorList>
            <person name="Whitman W."/>
        </authorList>
    </citation>
    <scope>NUCLEOTIDE SEQUENCE [LARGE SCALE GENOMIC DNA]</scope>
    <source>
        <strain evidence="1 2">CGMCC 4.7125</strain>
    </source>
</reference>
<dbReference type="Proteomes" id="UP000238362">
    <property type="component" value="Unassembled WGS sequence"/>
</dbReference>
<dbReference type="AlphaFoldDB" id="A0A2T0LYF1"/>
<dbReference type="Gene3D" id="2.30.110.10">
    <property type="entry name" value="Electron Transport, Fmn-binding Protein, Chain A"/>
    <property type="match status" value="1"/>
</dbReference>
<dbReference type="EMBL" id="PVNH01000003">
    <property type="protein sequence ID" value="PRX49148.1"/>
    <property type="molecule type" value="Genomic_DNA"/>
</dbReference>
<dbReference type="GO" id="GO:0016491">
    <property type="term" value="F:oxidoreductase activity"/>
    <property type="evidence" value="ECO:0007669"/>
    <property type="project" value="InterPro"/>
</dbReference>
<comment type="caution">
    <text evidence="1">The sequence shown here is derived from an EMBL/GenBank/DDBJ whole genome shotgun (WGS) entry which is preliminary data.</text>
</comment>
<dbReference type="InterPro" id="IPR012349">
    <property type="entry name" value="Split_barrel_FMN-bd"/>
</dbReference>
<dbReference type="NCBIfam" id="TIGR00026">
    <property type="entry name" value="hi_GC_TIGR00026"/>
    <property type="match status" value="1"/>
</dbReference>
<evidence type="ECO:0000313" key="1">
    <source>
        <dbReference type="EMBL" id="PRX49148.1"/>
    </source>
</evidence>
<organism evidence="1 2">
    <name type="scientific">Prauserella shujinwangii</name>
    <dbReference type="NCBI Taxonomy" id="1453103"/>
    <lineage>
        <taxon>Bacteria</taxon>
        <taxon>Bacillati</taxon>
        <taxon>Actinomycetota</taxon>
        <taxon>Actinomycetes</taxon>
        <taxon>Pseudonocardiales</taxon>
        <taxon>Pseudonocardiaceae</taxon>
        <taxon>Prauserella</taxon>
    </lineage>
</organism>
<keyword evidence="2" id="KW-1185">Reference proteome</keyword>
<sequence>MSVPGVKETAWAHRSALRRKSLVSIVAAVVLPRGLARFNRVVTNRVTGPFAALFPAFGVVAHTGRKSGRTYRTPVNAFRTRDGYVVPLTYGPEAEWVRNVLAAGGCELITRGNRVRLTDPRVVRDETRRCVPPPVRAALKAAGARDFLFLTRA</sequence>
<gene>
    <name evidence="1" type="ORF">B0I33_103181</name>
</gene>